<feature type="domain" description="Peptidase M14" evidence="3">
    <location>
        <begin position="77"/>
        <end position="401"/>
    </location>
</feature>
<protein>
    <submittedName>
        <fullName evidence="4">Peptidase M14</fullName>
    </submittedName>
</protein>
<accession>A0A3D8M5I2</accession>
<dbReference type="AlphaFoldDB" id="A0A3D8M5I2"/>
<keyword evidence="5" id="KW-1185">Reference proteome</keyword>
<evidence type="ECO:0000256" key="1">
    <source>
        <dbReference type="PROSITE-ProRule" id="PRU01379"/>
    </source>
</evidence>
<dbReference type="PROSITE" id="PS52035">
    <property type="entry name" value="PEPTIDASE_M14"/>
    <property type="match status" value="1"/>
</dbReference>
<dbReference type="CDD" id="cd06238">
    <property type="entry name" value="M14-like"/>
    <property type="match status" value="1"/>
</dbReference>
<comment type="caution">
    <text evidence="1">Lacks conserved residue(s) required for the propagation of feature annotation.</text>
</comment>
<evidence type="ECO:0000259" key="3">
    <source>
        <dbReference type="PROSITE" id="PS52035"/>
    </source>
</evidence>
<evidence type="ECO:0000313" key="5">
    <source>
        <dbReference type="Proteomes" id="UP000256561"/>
    </source>
</evidence>
<feature type="chain" id="PRO_5017554102" evidence="2">
    <location>
        <begin position="37"/>
        <end position="877"/>
    </location>
</feature>
<gene>
    <name evidence="4" type="ORF">DXV75_12290</name>
</gene>
<dbReference type="SMART" id="SM00631">
    <property type="entry name" value="Zn_pept"/>
    <property type="match status" value="1"/>
</dbReference>
<dbReference type="OrthoDB" id="9758209at2"/>
<evidence type="ECO:0000256" key="2">
    <source>
        <dbReference type="SAM" id="SignalP"/>
    </source>
</evidence>
<dbReference type="GO" id="GO:0004181">
    <property type="term" value="F:metallocarboxypeptidase activity"/>
    <property type="evidence" value="ECO:0007669"/>
    <property type="project" value="InterPro"/>
</dbReference>
<dbReference type="GO" id="GO:0006508">
    <property type="term" value="P:proteolysis"/>
    <property type="evidence" value="ECO:0007669"/>
    <property type="project" value="InterPro"/>
</dbReference>
<feature type="signal peptide" evidence="2">
    <location>
        <begin position="1"/>
        <end position="36"/>
    </location>
</feature>
<evidence type="ECO:0000313" key="4">
    <source>
        <dbReference type="EMBL" id="RDV24916.1"/>
    </source>
</evidence>
<organism evidence="4 5">
    <name type="scientific">Alteromonas aestuariivivens</name>
    <dbReference type="NCBI Taxonomy" id="1938339"/>
    <lineage>
        <taxon>Bacteria</taxon>
        <taxon>Pseudomonadati</taxon>
        <taxon>Pseudomonadota</taxon>
        <taxon>Gammaproteobacteria</taxon>
        <taxon>Alteromonadales</taxon>
        <taxon>Alteromonadaceae</taxon>
        <taxon>Alteromonas/Salinimonas group</taxon>
        <taxon>Alteromonas</taxon>
    </lineage>
</organism>
<dbReference type="SUPFAM" id="SSF53187">
    <property type="entry name" value="Zn-dependent exopeptidases"/>
    <property type="match status" value="1"/>
</dbReference>
<dbReference type="Pfam" id="PF00246">
    <property type="entry name" value="Peptidase_M14"/>
    <property type="match status" value="1"/>
</dbReference>
<name>A0A3D8M5I2_9ALTE</name>
<comment type="similarity">
    <text evidence="1">Belongs to the peptidase M14 family.</text>
</comment>
<comment type="caution">
    <text evidence="4">The sequence shown here is derived from an EMBL/GenBank/DDBJ whole genome shotgun (WGS) entry which is preliminary data.</text>
</comment>
<dbReference type="InterPro" id="IPR000834">
    <property type="entry name" value="Peptidase_M14"/>
</dbReference>
<keyword evidence="2" id="KW-0732">Signal</keyword>
<sequence>MWLLFGALSKVFAWNSVGCTRPILLMMALSAGHAHAASPLPQERGGKPIAEYLPENIQFDPSVPTPEAFLGANVGAWHIRHDQLVGYMQSLAESSPRVRIEETGRSHENRPLLLLTITAQSNQGKLVSMREKHLENIQTGDSPAATDPLVFYLGYSIHGNEPSGSNAAMVVAYYLAAAQGPEIEQLLRDNIVLLDPSFNPDGLARFAQWANMHKGKTLVADPEHREHKEGWPSGRTNHYWFDLNRDWLLLTHPESQARIRQFHHWRPHILTDHHEMGSNSSYFFQPGVRSRKNPLTPDGNVTLTEAIAKFHASAFDAAGQLYFTEEAFDDFYLGKGSTYPDAHGSIGILFEQASSRGHLQDTVNGPLAFEQTIQNHVTTSLSTLRGGLANKAAILEYQRQFVKETRALAAKDEYAGYLVSLDEDPGRFNALLTLLKQHQIQAQLLNRNFAQDGRSFEANKSIYVPLEQPQYRLIRSLFSTQKTFEDNTFYDVSNWNLALAFNAAYMPVSKRQGRSLATVAIPEDWLQPHSQPVNPGAYAYAFDWQHYYAPALLQGLLQAGVKVRSAGTGFTALLASGEEHQFSSGAIVIPGNLSQPGDLVTLLNQFSQALHIPVFEIKTGLTSAGIDLGSRQMVPVEQPKILLIGGPGTSQYEVGEIWHYLDTRVGLPVTIVDKDRLALIALSDYTHMIFASGSYDGLSEGALIDIGTWVTKGGVLIGHKSALRLFAKQDWLDIRVLKGSKIDEAFETENLKFADKDAYEANKIIAGAVYEAHIDVTHPLFYGFSGDKLPLFKTSNMVLKTDASPYIPAAYYTDEPLLAGFSAPELVSLIAGSTAAVAQIKGLGVVVGLVDNPMFRGYWYGTDKLLSNAIFQSGHIR</sequence>
<dbReference type="Proteomes" id="UP000256561">
    <property type="component" value="Unassembled WGS sequence"/>
</dbReference>
<dbReference type="Gene3D" id="3.40.630.10">
    <property type="entry name" value="Zn peptidases"/>
    <property type="match status" value="1"/>
</dbReference>
<dbReference type="EMBL" id="QRHA01000008">
    <property type="protein sequence ID" value="RDV24916.1"/>
    <property type="molecule type" value="Genomic_DNA"/>
</dbReference>
<proteinExistence type="inferred from homology"/>
<dbReference type="GO" id="GO:0008270">
    <property type="term" value="F:zinc ion binding"/>
    <property type="evidence" value="ECO:0007669"/>
    <property type="project" value="InterPro"/>
</dbReference>
<reference evidence="5" key="1">
    <citation type="submission" date="2018-08" db="EMBL/GenBank/DDBJ databases">
        <authorList>
            <person name="Zhang J."/>
            <person name="Du Z.-J."/>
        </authorList>
    </citation>
    <scope>NUCLEOTIDE SEQUENCE [LARGE SCALE GENOMIC DNA]</scope>
    <source>
        <strain evidence="5">KCTC 52655</strain>
    </source>
</reference>